<dbReference type="EMBL" id="JBHTCH010000001">
    <property type="protein sequence ID" value="MFC7358834.1"/>
    <property type="molecule type" value="Genomic_DNA"/>
</dbReference>
<keyword evidence="2" id="KW-1133">Transmembrane helix</keyword>
<sequence length="379" mass="38482">MSTSHRTYRAPRLGVAALLCLGTFAMAPAPLAHAEPGNGAGQGQRQDPGQGNPDQGDPGQGNPGQGNPDQGDPGQGNPGQGNPDQGNPDQGNPDQQPSTSHDPAGNNGTVKIAPLGDFDGIPDNTPHVGCTFLVEWYGFDEGADIVSTVSFAEHAPTTGVGMTVSGPSQVFVGGDPATGAGTPTGLDGRQEYTLSFTGAPHPQQGYHVKLTIATPGSIGNDTKSKVFWVEGCAPTTPVTPETETPETPETETPSIPGTTSTPQAPEVLLEPANPQAPPQSTNAEVLPETANAEVLPETANAEVLPETANAEVLPETAAPEVLGVQAFGTSKQQLPTAVNAGATGEASPTGISLTQSLLGLLLMLVGGTAARLGWVRVRG</sequence>
<evidence type="ECO:0008006" key="6">
    <source>
        <dbReference type="Google" id="ProtNLM"/>
    </source>
</evidence>
<keyword evidence="2" id="KW-0472">Membrane</keyword>
<keyword evidence="3" id="KW-0732">Signal</keyword>
<keyword evidence="5" id="KW-1185">Reference proteome</keyword>
<feature type="compositionally biased region" description="Low complexity" evidence="1">
    <location>
        <begin position="250"/>
        <end position="262"/>
    </location>
</feature>
<gene>
    <name evidence="4" type="ORF">ACFQO6_01025</name>
</gene>
<feature type="compositionally biased region" description="Polar residues" evidence="1">
    <location>
        <begin position="98"/>
        <end position="109"/>
    </location>
</feature>
<feature type="chain" id="PRO_5046086359" description="LPXTG cell wall anchor domain-containing protein" evidence="3">
    <location>
        <begin position="35"/>
        <end position="379"/>
    </location>
</feature>
<feature type="compositionally biased region" description="Low complexity" evidence="1">
    <location>
        <begin position="80"/>
        <end position="97"/>
    </location>
</feature>
<comment type="caution">
    <text evidence="4">The sequence shown here is derived from an EMBL/GenBank/DDBJ whole genome shotgun (WGS) entry which is preliminary data.</text>
</comment>
<evidence type="ECO:0000256" key="1">
    <source>
        <dbReference type="SAM" id="MobiDB-lite"/>
    </source>
</evidence>
<evidence type="ECO:0000256" key="3">
    <source>
        <dbReference type="SAM" id="SignalP"/>
    </source>
</evidence>
<feature type="region of interest" description="Disordered" evidence="1">
    <location>
        <begin position="30"/>
        <end position="118"/>
    </location>
</feature>
<name>A0ABW2MZ66_9ACTN</name>
<feature type="compositionally biased region" description="Low complexity" evidence="1">
    <location>
        <begin position="43"/>
        <end position="57"/>
    </location>
</feature>
<feature type="transmembrane region" description="Helical" evidence="2">
    <location>
        <begin position="357"/>
        <end position="374"/>
    </location>
</feature>
<dbReference type="RefSeq" id="WP_255890389.1">
    <property type="nucleotide sequence ID" value="NZ_JAFMZM010000003.1"/>
</dbReference>
<feature type="region of interest" description="Disordered" evidence="1">
    <location>
        <begin position="235"/>
        <end position="282"/>
    </location>
</feature>
<feature type="signal peptide" evidence="3">
    <location>
        <begin position="1"/>
        <end position="34"/>
    </location>
</feature>
<reference evidence="5" key="1">
    <citation type="journal article" date="2019" name="Int. J. Syst. Evol. Microbiol.">
        <title>The Global Catalogue of Microorganisms (GCM) 10K type strain sequencing project: providing services to taxonomists for standard genome sequencing and annotation.</title>
        <authorList>
            <consortium name="The Broad Institute Genomics Platform"/>
            <consortium name="The Broad Institute Genome Sequencing Center for Infectious Disease"/>
            <person name="Wu L."/>
            <person name="Ma J."/>
        </authorList>
    </citation>
    <scope>NUCLEOTIDE SEQUENCE [LARGE SCALE GENOMIC DNA]</scope>
    <source>
        <strain evidence="5">FCH27</strain>
    </source>
</reference>
<accession>A0ABW2MZ66</accession>
<organism evidence="4 5">
    <name type="scientific">Nocardioides astragali</name>
    <dbReference type="NCBI Taxonomy" id="1776736"/>
    <lineage>
        <taxon>Bacteria</taxon>
        <taxon>Bacillati</taxon>
        <taxon>Actinomycetota</taxon>
        <taxon>Actinomycetes</taxon>
        <taxon>Propionibacteriales</taxon>
        <taxon>Nocardioidaceae</taxon>
        <taxon>Nocardioides</taxon>
    </lineage>
</organism>
<evidence type="ECO:0000256" key="2">
    <source>
        <dbReference type="SAM" id="Phobius"/>
    </source>
</evidence>
<evidence type="ECO:0000313" key="4">
    <source>
        <dbReference type="EMBL" id="MFC7358834.1"/>
    </source>
</evidence>
<proteinExistence type="predicted"/>
<dbReference type="Proteomes" id="UP001596524">
    <property type="component" value="Unassembled WGS sequence"/>
</dbReference>
<evidence type="ECO:0000313" key="5">
    <source>
        <dbReference type="Proteomes" id="UP001596524"/>
    </source>
</evidence>
<protein>
    <recommendedName>
        <fullName evidence="6">LPXTG cell wall anchor domain-containing protein</fullName>
    </recommendedName>
</protein>
<keyword evidence="2" id="KW-0812">Transmembrane</keyword>